<dbReference type="Proteomes" id="UP001601444">
    <property type="component" value="Unassembled WGS sequence"/>
</dbReference>
<feature type="compositionally biased region" description="Basic residues" evidence="1">
    <location>
        <begin position="66"/>
        <end position="75"/>
    </location>
</feature>
<sequence>MPQRAWSDKRERQYKHIKESQEERGVGEDRAEEIAARTVNKERARSGEAKTSSKLSRTDMSSGKRGGQRAHRKGPRGLTRDQLYEEAKDRNIHGRSKMNKKELAHALGRD</sequence>
<feature type="compositionally biased region" description="Basic and acidic residues" evidence="1">
    <location>
        <begin position="1"/>
        <end position="48"/>
    </location>
</feature>
<proteinExistence type="predicted"/>
<dbReference type="RefSeq" id="WP_043646418.1">
    <property type="nucleotide sequence ID" value="NZ_JBIAMX010000017.1"/>
</dbReference>
<evidence type="ECO:0000256" key="1">
    <source>
        <dbReference type="SAM" id="MobiDB-lite"/>
    </source>
</evidence>
<feature type="compositionally biased region" description="Polar residues" evidence="1">
    <location>
        <begin position="49"/>
        <end position="61"/>
    </location>
</feature>
<accession>A0ABW6PU29</accession>
<organism evidence="2 3">
    <name type="scientific">Nocardia thailandica</name>
    <dbReference type="NCBI Taxonomy" id="257275"/>
    <lineage>
        <taxon>Bacteria</taxon>
        <taxon>Bacillati</taxon>
        <taxon>Actinomycetota</taxon>
        <taxon>Actinomycetes</taxon>
        <taxon>Mycobacteriales</taxon>
        <taxon>Nocardiaceae</taxon>
        <taxon>Nocardia</taxon>
    </lineage>
</organism>
<evidence type="ECO:0000313" key="2">
    <source>
        <dbReference type="EMBL" id="MFF0545935.1"/>
    </source>
</evidence>
<gene>
    <name evidence="2" type="ORF">ACFYTF_24145</name>
</gene>
<comment type="caution">
    <text evidence="2">The sequence shown here is derived from an EMBL/GenBank/DDBJ whole genome shotgun (WGS) entry which is preliminary data.</text>
</comment>
<feature type="region of interest" description="Disordered" evidence="1">
    <location>
        <begin position="1"/>
        <end position="110"/>
    </location>
</feature>
<dbReference type="EMBL" id="JBIAMX010000017">
    <property type="protein sequence ID" value="MFF0545935.1"/>
    <property type="molecule type" value="Genomic_DNA"/>
</dbReference>
<feature type="compositionally biased region" description="Basic and acidic residues" evidence="1">
    <location>
        <begin position="99"/>
        <end position="110"/>
    </location>
</feature>
<name>A0ABW6PU29_9NOCA</name>
<feature type="compositionally biased region" description="Basic and acidic residues" evidence="1">
    <location>
        <begin position="78"/>
        <end position="92"/>
    </location>
</feature>
<evidence type="ECO:0000313" key="3">
    <source>
        <dbReference type="Proteomes" id="UP001601444"/>
    </source>
</evidence>
<keyword evidence="3" id="KW-1185">Reference proteome</keyword>
<protein>
    <submittedName>
        <fullName evidence="2">Plasmid stabilization protein</fullName>
    </submittedName>
</protein>
<reference evidence="2 3" key="1">
    <citation type="submission" date="2024-10" db="EMBL/GenBank/DDBJ databases">
        <title>The Natural Products Discovery Center: Release of the First 8490 Sequenced Strains for Exploring Actinobacteria Biosynthetic Diversity.</title>
        <authorList>
            <person name="Kalkreuter E."/>
            <person name="Kautsar S.A."/>
            <person name="Yang D."/>
            <person name="Bader C.D."/>
            <person name="Teijaro C.N."/>
            <person name="Fluegel L."/>
            <person name="Davis C.M."/>
            <person name="Simpson J.R."/>
            <person name="Lauterbach L."/>
            <person name="Steele A.D."/>
            <person name="Gui C."/>
            <person name="Meng S."/>
            <person name="Li G."/>
            <person name="Viehrig K."/>
            <person name="Ye F."/>
            <person name="Su P."/>
            <person name="Kiefer A.F."/>
            <person name="Nichols A."/>
            <person name="Cepeda A.J."/>
            <person name="Yan W."/>
            <person name="Fan B."/>
            <person name="Jiang Y."/>
            <person name="Adhikari A."/>
            <person name="Zheng C.-J."/>
            <person name="Schuster L."/>
            <person name="Cowan T.M."/>
            <person name="Smanski M.J."/>
            <person name="Chevrette M.G."/>
            <person name="De Carvalho L.P.S."/>
            <person name="Shen B."/>
        </authorList>
    </citation>
    <scope>NUCLEOTIDE SEQUENCE [LARGE SCALE GENOMIC DNA]</scope>
    <source>
        <strain evidence="2 3">NPDC004045</strain>
    </source>
</reference>